<keyword evidence="2" id="KW-1185">Reference proteome</keyword>
<dbReference type="Proteomes" id="UP001500751">
    <property type="component" value="Unassembled WGS sequence"/>
</dbReference>
<name>A0ABN2TTY2_9ACTN</name>
<gene>
    <name evidence="1" type="ORF">GCM10009839_15910</name>
</gene>
<comment type="caution">
    <text evidence="1">The sequence shown here is derived from an EMBL/GenBank/DDBJ whole genome shotgun (WGS) entry which is preliminary data.</text>
</comment>
<reference evidence="1 2" key="1">
    <citation type="journal article" date="2019" name="Int. J. Syst. Evol. Microbiol.">
        <title>The Global Catalogue of Microorganisms (GCM) 10K type strain sequencing project: providing services to taxonomists for standard genome sequencing and annotation.</title>
        <authorList>
            <consortium name="The Broad Institute Genomics Platform"/>
            <consortium name="The Broad Institute Genome Sequencing Center for Infectious Disease"/>
            <person name="Wu L."/>
            <person name="Ma J."/>
        </authorList>
    </citation>
    <scope>NUCLEOTIDE SEQUENCE [LARGE SCALE GENOMIC DNA]</scope>
    <source>
        <strain evidence="1 2">JCM 16014</strain>
    </source>
</reference>
<evidence type="ECO:0000313" key="1">
    <source>
        <dbReference type="EMBL" id="GAA2020109.1"/>
    </source>
</evidence>
<evidence type="ECO:0000313" key="2">
    <source>
        <dbReference type="Proteomes" id="UP001500751"/>
    </source>
</evidence>
<accession>A0ABN2TTY2</accession>
<organism evidence="1 2">
    <name type="scientific">Catenulispora yoronensis</name>
    <dbReference type="NCBI Taxonomy" id="450799"/>
    <lineage>
        <taxon>Bacteria</taxon>
        <taxon>Bacillati</taxon>
        <taxon>Actinomycetota</taxon>
        <taxon>Actinomycetes</taxon>
        <taxon>Catenulisporales</taxon>
        <taxon>Catenulisporaceae</taxon>
        <taxon>Catenulispora</taxon>
    </lineage>
</organism>
<dbReference type="EMBL" id="BAAAQN010000006">
    <property type="protein sequence ID" value="GAA2020109.1"/>
    <property type="molecule type" value="Genomic_DNA"/>
</dbReference>
<protein>
    <submittedName>
        <fullName evidence="1">Uncharacterized protein</fullName>
    </submittedName>
</protein>
<sequence length="70" mass="6967">MVVPAEAAGARAVTVATAAASVPDSTAARLDVDLCLEVGLCLTGMVPSPCRGVTNPRAGGPQGWVVVHLI</sequence>
<proteinExistence type="predicted"/>